<dbReference type="KEGG" id="alti:ALE3EI_0149"/>
<name>A0A7G8PQX3_9FLAO</name>
<reference evidence="2 3" key="1">
    <citation type="submission" date="2020-04" db="EMBL/GenBank/DDBJ databases">
        <title>Genome sequence of Altibacter aquimarinus strain ALE3EI.</title>
        <authorList>
            <person name="Oh H.-M."/>
            <person name="Jang D."/>
        </authorList>
    </citation>
    <scope>NUCLEOTIDE SEQUENCE [LARGE SCALE GENOMIC DNA]</scope>
    <source>
        <strain evidence="2 3">ALE3EI</strain>
    </source>
</reference>
<evidence type="ECO:0000313" key="3">
    <source>
        <dbReference type="Proteomes" id="UP000515514"/>
    </source>
</evidence>
<gene>
    <name evidence="2" type="ORF">ALE3EI_0149</name>
</gene>
<feature type="transmembrane region" description="Helical" evidence="1">
    <location>
        <begin position="96"/>
        <end position="119"/>
    </location>
</feature>
<dbReference type="Proteomes" id="UP000515514">
    <property type="component" value="Chromosome"/>
</dbReference>
<proteinExistence type="predicted"/>
<evidence type="ECO:0000256" key="1">
    <source>
        <dbReference type="SAM" id="Phobius"/>
    </source>
</evidence>
<dbReference type="AlphaFoldDB" id="A0A7G8PQX3"/>
<evidence type="ECO:0000313" key="2">
    <source>
        <dbReference type="EMBL" id="QNJ96739.1"/>
    </source>
</evidence>
<keyword evidence="1" id="KW-0812">Transmembrane</keyword>
<keyword evidence="3" id="KW-1185">Reference proteome</keyword>
<protein>
    <submittedName>
        <fullName evidence="2">Uncharacterized protein</fullName>
    </submittedName>
</protein>
<keyword evidence="1" id="KW-0472">Membrane</keyword>
<keyword evidence="1" id="KW-1133">Transmembrane helix</keyword>
<dbReference type="RefSeq" id="WP_186989860.1">
    <property type="nucleotide sequence ID" value="NZ_CP052909.1"/>
</dbReference>
<organism evidence="2 3">
    <name type="scientific">Constantimarinum furrinae</name>
    <dbReference type="NCBI Taxonomy" id="2562285"/>
    <lineage>
        <taxon>Bacteria</taxon>
        <taxon>Pseudomonadati</taxon>
        <taxon>Bacteroidota</taxon>
        <taxon>Flavobacteriia</taxon>
        <taxon>Flavobacteriales</taxon>
        <taxon>Flavobacteriaceae</taxon>
        <taxon>Altibacter/Constantimarinum group</taxon>
        <taxon>Constantimarinum</taxon>
    </lineage>
</organism>
<accession>A0A7G8PQX3</accession>
<sequence length="128" mass="14770">MEKQFDKDDAALKRIIKTAGREQPSVNFVNDVMQRIAMEKEPAFVYKPLFSKQAWVVVAALFVFAIGTLYFSPLNIFNADQFDFAMPSLQFDLPQIQLSNTFLYGIAFLSLFLIQIPFLKKFTSEENR</sequence>
<dbReference type="EMBL" id="CP052909">
    <property type="protein sequence ID" value="QNJ96739.1"/>
    <property type="molecule type" value="Genomic_DNA"/>
</dbReference>
<feature type="transmembrane region" description="Helical" evidence="1">
    <location>
        <begin position="54"/>
        <end position="76"/>
    </location>
</feature>